<feature type="transmembrane region" description="Helical" evidence="7">
    <location>
        <begin position="338"/>
        <end position="356"/>
    </location>
</feature>
<dbReference type="PANTHER" id="PTHR20855">
    <property type="entry name" value="ADIPOR/PROGESTIN RECEPTOR-RELATED"/>
    <property type="match status" value="1"/>
</dbReference>
<evidence type="ECO:0000256" key="2">
    <source>
        <dbReference type="ARBA" id="ARBA00022692"/>
    </source>
</evidence>
<protein>
    <submittedName>
        <fullName evidence="8">Uncharacterized protein</fullName>
    </submittedName>
</protein>
<evidence type="ECO:0000256" key="3">
    <source>
        <dbReference type="ARBA" id="ARBA00022989"/>
    </source>
</evidence>
<dbReference type="GO" id="GO:0046872">
    <property type="term" value="F:metal ion binding"/>
    <property type="evidence" value="ECO:0007669"/>
    <property type="project" value="UniProtKB-KW"/>
</dbReference>
<feature type="binding site" evidence="5">
    <location>
        <position position="262"/>
    </location>
    <ligand>
        <name>Zn(2+)</name>
        <dbReference type="ChEBI" id="CHEBI:29105"/>
    </ligand>
</feature>
<dbReference type="GO" id="GO:0016020">
    <property type="term" value="C:membrane"/>
    <property type="evidence" value="ECO:0007669"/>
    <property type="project" value="UniProtKB-SubCell"/>
</dbReference>
<feature type="binding site" evidence="5">
    <location>
        <position position="391"/>
    </location>
    <ligand>
        <name>Zn(2+)</name>
        <dbReference type="ChEBI" id="CHEBI:29105"/>
    </ligand>
</feature>
<keyword evidence="5" id="KW-0479">Metal-binding</keyword>
<dbReference type="PANTHER" id="PTHR20855:SF3">
    <property type="entry name" value="LD03007P"/>
    <property type="match status" value="1"/>
</dbReference>
<dbReference type="Pfam" id="PF13516">
    <property type="entry name" value="LRR_6"/>
    <property type="match status" value="1"/>
</dbReference>
<dbReference type="SMART" id="SM00368">
    <property type="entry name" value="LRR_RI"/>
    <property type="match status" value="3"/>
</dbReference>
<feature type="transmembrane region" description="Helical" evidence="7">
    <location>
        <begin position="239"/>
        <end position="260"/>
    </location>
</feature>
<feature type="transmembrane region" description="Helical" evidence="7">
    <location>
        <begin position="304"/>
        <end position="326"/>
    </location>
</feature>
<dbReference type="AlphaFoldDB" id="A0A8J2SWI0"/>
<keyword evidence="4 7" id="KW-0472">Membrane</keyword>
<feature type="transmembrane region" description="Helical" evidence="7">
    <location>
        <begin position="363"/>
        <end position="383"/>
    </location>
</feature>
<feature type="transmembrane region" description="Helical" evidence="7">
    <location>
        <begin position="389"/>
        <end position="413"/>
    </location>
</feature>
<organism evidence="8 9">
    <name type="scientific">Pelagomonas calceolata</name>
    <dbReference type="NCBI Taxonomy" id="35677"/>
    <lineage>
        <taxon>Eukaryota</taxon>
        <taxon>Sar</taxon>
        <taxon>Stramenopiles</taxon>
        <taxon>Ochrophyta</taxon>
        <taxon>Pelagophyceae</taxon>
        <taxon>Pelagomonadales</taxon>
        <taxon>Pelagomonadaceae</taxon>
        <taxon>Pelagomonas</taxon>
    </lineage>
</organism>
<reference evidence="8" key="1">
    <citation type="submission" date="2021-11" db="EMBL/GenBank/DDBJ databases">
        <authorList>
            <consortium name="Genoscope - CEA"/>
            <person name="William W."/>
        </authorList>
    </citation>
    <scope>NUCLEOTIDE SEQUENCE</scope>
</reference>
<dbReference type="SUPFAM" id="SSF52047">
    <property type="entry name" value="RNI-like"/>
    <property type="match status" value="1"/>
</dbReference>
<dbReference type="InterPro" id="IPR032675">
    <property type="entry name" value="LRR_dom_sf"/>
</dbReference>
<dbReference type="OrthoDB" id="186812at2759"/>
<dbReference type="Pfam" id="PF03006">
    <property type="entry name" value="HlyIII"/>
    <property type="match status" value="1"/>
</dbReference>
<accession>A0A8J2SWI0</accession>
<dbReference type="EMBL" id="CAKKNE010000006">
    <property type="protein sequence ID" value="CAH0378839.1"/>
    <property type="molecule type" value="Genomic_DNA"/>
</dbReference>
<evidence type="ECO:0000256" key="1">
    <source>
        <dbReference type="ARBA" id="ARBA00004141"/>
    </source>
</evidence>
<name>A0A8J2SWI0_9STRA</name>
<proteinExistence type="predicted"/>
<dbReference type="InterPro" id="IPR004254">
    <property type="entry name" value="AdipoR/HlyIII-related"/>
</dbReference>
<keyword evidence="3 7" id="KW-1133">Transmembrane helix</keyword>
<keyword evidence="5" id="KW-0862">Zinc</keyword>
<feature type="binding site" evidence="5">
    <location>
        <position position="395"/>
    </location>
    <ligand>
        <name>Zn(2+)</name>
        <dbReference type="ChEBI" id="CHEBI:29105"/>
    </ligand>
</feature>
<keyword evidence="2 7" id="KW-0812">Transmembrane</keyword>
<keyword evidence="9" id="KW-1185">Reference proteome</keyword>
<feature type="region of interest" description="Disordered" evidence="6">
    <location>
        <begin position="1"/>
        <end position="21"/>
    </location>
</feature>
<evidence type="ECO:0000256" key="4">
    <source>
        <dbReference type="ARBA" id="ARBA00023136"/>
    </source>
</evidence>
<comment type="subcellular location">
    <subcellularLocation>
        <location evidence="1">Membrane</location>
        <topology evidence="1">Multi-pass membrane protein</topology>
    </subcellularLocation>
</comment>
<comment type="caution">
    <text evidence="8">The sequence shown here is derived from an EMBL/GenBank/DDBJ whole genome shotgun (WGS) entry which is preliminary data.</text>
</comment>
<dbReference type="InterPro" id="IPR001611">
    <property type="entry name" value="Leu-rich_rpt"/>
</dbReference>
<evidence type="ECO:0000256" key="7">
    <source>
        <dbReference type="SAM" id="Phobius"/>
    </source>
</evidence>
<evidence type="ECO:0000313" key="9">
    <source>
        <dbReference type="Proteomes" id="UP000789595"/>
    </source>
</evidence>
<sequence length="526" mass="57160">MRCTHCMTPQNGAPRSTKRTSKTADADVAAYLNSCRAYNVTPDPATSTTLATGWWLLAPSLGFGRGGLLPLIDVLAESKSITELKLRADGERGASPAADARALAEILKRNQSLETLDLSQCGLDDVSIEELAQGLRESSLRTLILTENYTFGDDACAALAEAVRQAPSLERIDVSNNSLYFPGVSKISTASKQKNVTVESVGNFSTEEMLSALTHGLSFVVALVACIPLLTDAYQADRFTFWCCVAYEATLLVCFGSSTLYHGHFSNPKMFHFWMRVDHMGIYLLIAGSYTALISVGCRGHVPIAIIVALEWLLAGGGCLFSAAGVGMSKTETNWLELATFGVMGFACLPCIGLIKEILGTEAIFLVGLGGAFYVIGVIPFILADKHPGWHVVWHLFVMAGAVTHWFCVYLYVVPSADGAKTFDRDDLREIVSGLKSDVYNTTGSLEVALLSHALSMNTSTAAALVDEYRRSMSSFLSDHTPRPSLPRYFRKRWDRLTQRLEGVEAVAPAVEEVVEVAKKKRRGKS</sequence>
<feature type="transmembrane region" description="Helical" evidence="7">
    <location>
        <begin position="209"/>
        <end position="230"/>
    </location>
</feature>
<evidence type="ECO:0000256" key="6">
    <source>
        <dbReference type="SAM" id="MobiDB-lite"/>
    </source>
</evidence>
<feature type="transmembrane region" description="Helical" evidence="7">
    <location>
        <begin position="280"/>
        <end position="297"/>
    </location>
</feature>
<gene>
    <name evidence="8" type="ORF">PECAL_6P04360</name>
</gene>
<dbReference type="Proteomes" id="UP000789595">
    <property type="component" value="Unassembled WGS sequence"/>
</dbReference>
<evidence type="ECO:0000313" key="8">
    <source>
        <dbReference type="EMBL" id="CAH0378839.1"/>
    </source>
</evidence>
<dbReference type="Gene3D" id="3.80.10.10">
    <property type="entry name" value="Ribonuclease Inhibitor"/>
    <property type="match status" value="1"/>
</dbReference>
<evidence type="ECO:0000256" key="5">
    <source>
        <dbReference type="PIRSR" id="PIRSR604254-1"/>
    </source>
</evidence>